<dbReference type="GO" id="GO:0016887">
    <property type="term" value="F:ATP hydrolysis activity"/>
    <property type="evidence" value="ECO:0007669"/>
    <property type="project" value="InterPro"/>
</dbReference>
<keyword evidence="5" id="KW-1185">Reference proteome</keyword>
<organism evidence="4 5">
    <name type="scientific">Fodinibius salipaludis</name>
    <dbReference type="NCBI Taxonomy" id="2032627"/>
    <lineage>
        <taxon>Bacteria</taxon>
        <taxon>Pseudomonadati</taxon>
        <taxon>Balneolota</taxon>
        <taxon>Balneolia</taxon>
        <taxon>Balneolales</taxon>
        <taxon>Balneolaceae</taxon>
        <taxon>Fodinibius</taxon>
    </lineage>
</organism>
<gene>
    <name evidence="4" type="ORF">CK503_04535</name>
</gene>
<dbReference type="Pfam" id="PF00005">
    <property type="entry name" value="ABC_tran"/>
    <property type="match status" value="1"/>
</dbReference>
<dbReference type="InterPro" id="IPR003439">
    <property type="entry name" value="ABC_transporter-like_ATP-bd"/>
</dbReference>
<dbReference type="InterPro" id="IPR039421">
    <property type="entry name" value="Type_1_exporter"/>
</dbReference>
<dbReference type="GO" id="GO:0005524">
    <property type="term" value="F:ATP binding"/>
    <property type="evidence" value="ECO:0007669"/>
    <property type="project" value="UniProtKB-KW"/>
</dbReference>
<dbReference type="InterPro" id="IPR003593">
    <property type="entry name" value="AAA+_ATPase"/>
</dbReference>
<protein>
    <recommendedName>
        <fullName evidence="3">ABC transporter domain-containing protein</fullName>
    </recommendedName>
</protein>
<dbReference type="PROSITE" id="PS50893">
    <property type="entry name" value="ABC_TRANSPORTER_2"/>
    <property type="match status" value="1"/>
</dbReference>
<dbReference type="EMBL" id="NSKE01000003">
    <property type="protein sequence ID" value="PAU94747.1"/>
    <property type="molecule type" value="Genomic_DNA"/>
</dbReference>
<dbReference type="GO" id="GO:0042626">
    <property type="term" value="F:ATPase-coupled transmembrane transporter activity"/>
    <property type="evidence" value="ECO:0007669"/>
    <property type="project" value="TreeGrafter"/>
</dbReference>
<dbReference type="PANTHER" id="PTHR24221:SF654">
    <property type="entry name" value="ATP-BINDING CASSETTE SUB-FAMILY B MEMBER 6"/>
    <property type="match status" value="1"/>
</dbReference>
<keyword evidence="1" id="KW-0547">Nucleotide-binding</keyword>
<dbReference type="SMART" id="SM00382">
    <property type="entry name" value="AAA"/>
    <property type="match status" value="1"/>
</dbReference>
<dbReference type="Gene3D" id="3.40.50.300">
    <property type="entry name" value="P-loop containing nucleotide triphosphate hydrolases"/>
    <property type="match status" value="1"/>
</dbReference>
<accession>A0A2A2GCY4</accession>
<dbReference type="AlphaFoldDB" id="A0A2A2GCY4"/>
<keyword evidence="2" id="KW-0067">ATP-binding</keyword>
<reference evidence="4 5" key="1">
    <citation type="submission" date="2017-08" db="EMBL/GenBank/DDBJ databases">
        <title>Aliifodinibius alkalisoli sp. nov., isolated from saline alkaline soil.</title>
        <authorList>
            <person name="Liu D."/>
            <person name="Zhang G."/>
        </authorList>
    </citation>
    <scope>NUCLEOTIDE SEQUENCE [LARGE SCALE GENOMIC DNA]</scope>
    <source>
        <strain evidence="4 5">WN023</strain>
    </source>
</reference>
<comment type="caution">
    <text evidence="4">The sequence shown here is derived from an EMBL/GenBank/DDBJ whole genome shotgun (WGS) entry which is preliminary data.</text>
</comment>
<dbReference type="OrthoDB" id="1119394at2"/>
<evidence type="ECO:0000256" key="2">
    <source>
        <dbReference type="ARBA" id="ARBA00022840"/>
    </source>
</evidence>
<dbReference type="Proteomes" id="UP000218831">
    <property type="component" value="Unassembled WGS sequence"/>
</dbReference>
<name>A0A2A2GCY4_9BACT</name>
<sequence>MAGGHSIAHGSRTTNNHIKILTPLPNILFNNITFAFENERIVTNFSFEAKPGQHTLLKGESGSGKSTLLKLLLGFYEPRRGTISVGHKDYDAQKVRKKTAWLPQDLNLGSGTVAEVMAKPFEFAANQSPQDKNTQQNRIKTLKMLGLAPDTLDKSFRDLSTGQRQRIGLAICRLLDKPLLLLDEPTSALDEASKQKAAELLLTNDRTVISTSHDPFWVAKADNIIEL</sequence>
<evidence type="ECO:0000313" key="5">
    <source>
        <dbReference type="Proteomes" id="UP000218831"/>
    </source>
</evidence>
<dbReference type="InterPro" id="IPR027417">
    <property type="entry name" value="P-loop_NTPase"/>
</dbReference>
<dbReference type="PANTHER" id="PTHR24221">
    <property type="entry name" value="ATP-BINDING CASSETTE SUB-FAMILY B"/>
    <property type="match status" value="1"/>
</dbReference>
<evidence type="ECO:0000256" key="1">
    <source>
        <dbReference type="ARBA" id="ARBA00022741"/>
    </source>
</evidence>
<evidence type="ECO:0000259" key="3">
    <source>
        <dbReference type="PROSITE" id="PS50893"/>
    </source>
</evidence>
<evidence type="ECO:0000313" key="4">
    <source>
        <dbReference type="EMBL" id="PAU94747.1"/>
    </source>
</evidence>
<proteinExistence type="predicted"/>
<feature type="domain" description="ABC transporter" evidence="3">
    <location>
        <begin position="27"/>
        <end position="227"/>
    </location>
</feature>
<dbReference type="SUPFAM" id="SSF52540">
    <property type="entry name" value="P-loop containing nucleoside triphosphate hydrolases"/>
    <property type="match status" value="1"/>
</dbReference>